<dbReference type="SUPFAM" id="SSF141571">
    <property type="entry name" value="Pentapeptide repeat-like"/>
    <property type="match status" value="1"/>
</dbReference>
<dbReference type="InterPro" id="IPR001646">
    <property type="entry name" value="5peptide_repeat"/>
</dbReference>
<dbReference type="RefSeq" id="WP_238334856.1">
    <property type="nucleotide sequence ID" value="NZ_VIVK01000001.1"/>
</dbReference>
<reference evidence="1 2" key="1">
    <citation type="submission" date="2019-06" db="EMBL/GenBank/DDBJ databases">
        <title>Sequencing the genomes of 1000 actinobacteria strains.</title>
        <authorList>
            <person name="Klenk H.-P."/>
        </authorList>
    </citation>
    <scope>NUCLEOTIDE SEQUENCE [LARGE SCALE GENOMIC DNA]</scope>
    <source>
        <strain evidence="1 2">DSM 24683</strain>
    </source>
</reference>
<dbReference type="AlphaFoldDB" id="A0A561BTQ0"/>
<keyword evidence="2" id="KW-1185">Reference proteome</keyword>
<dbReference type="PANTHER" id="PTHR14136:SF37">
    <property type="entry name" value="PENTAPEPTIDE REPEAT-CONTAINING PROTEIN"/>
    <property type="match status" value="1"/>
</dbReference>
<dbReference type="InterPro" id="IPR051082">
    <property type="entry name" value="Pentapeptide-BTB/POZ_domain"/>
</dbReference>
<evidence type="ECO:0000313" key="2">
    <source>
        <dbReference type="Proteomes" id="UP000318380"/>
    </source>
</evidence>
<dbReference type="Gene3D" id="2.160.20.80">
    <property type="entry name" value="E3 ubiquitin-protein ligase SopA"/>
    <property type="match status" value="1"/>
</dbReference>
<comment type="caution">
    <text evidence="1">The sequence shown here is derived from an EMBL/GenBank/DDBJ whole genome shotgun (WGS) entry which is preliminary data.</text>
</comment>
<dbReference type="PANTHER" id="PTHR14136">
    <property type="entry name" value="BTB_POZ DOMAIN-CONTAINING PROTEIN KCTD9"/>
    <property type="match status" value="1"/>
</dbReference>
<sequence length="258" mass="28311">MPLAELRADCGRCFGLCCVALTFAKSADFAIDKPAGEPCPNLRDDFRCGIHSKLRPEGFQGCTVYDCFGAGQKISEQAGTSWRQRPGQDLFAQLPIMRQLHELLWYLADALDRPETAPIADALRKAEHHVEQLTRIAVLDVDLGNERQQVNALLLRTSELVRGKQPKKKERRGADLVGARLRGADLARANLRGAYLIAADLTGADLRRADLIGADFRDTELSGADLREALFLTQSQVNAAKGDAATKLPATVLRPGHW</sequence>
<dbReference type="EMBL" id="VIVK01000001">
    <property type="protein sequence ID" value="TWD82264.1"/>
    <property type="molecule type" value="Genomic_DNA"/>
</dbReference>
<accession>A0A561BTQ0</accession>
<dbReference type="Proteomes" id="UP000318380">
    <property type="component" value="Unassembled WGS sequence"/>
</dbReference>
<evidence type="ECO:0000313" key="1">
    <source>
        <dbReference type="EMBL" id="TWD82264.1"/>
    </source>
</evidence>
<protein>
    <submittedName>
        <fullName evidence="1">Pentapeptide repeat protein</fullName>
    </submittedName>
</protein>
<proteinExistence type="predicted"/>
<dbReference type="Pfam" id="PF00805">
    <property type="entry name" value="Pentapeptide"/>
    <property type="match status" value="1"/>
</dbReference>
<name>A0A561BTQ0_9ACTN</name>
<organism evidence="1 2">
    <name type="scientific">Kribbella amoyensis</name>
    <dbReference type="NCBI Taxonomy" id="996641"/>
    <lineage>
        <taxon>Bacteria</taxon>
        <taxon>Bacillati</taxon>
        <taxon>Actinomycetota</taxon>
        <taxon>Actinomycetes</taxon>
        <taxon>Propionibacteriales</taxon>
        <taxon>Kribbellaceae</taxon>
        <taxon>Kribbella</taxon>
    </lineage>
</organism>
<gene>
    <name evidence="1" type="ORF">FB561_3393</name>
</gene>